<proteinExistence type="predicted"/>
<dbReference type="PANTHER" id="PTHR46399">
    <property type="entry name" value="B30.2/SPRY DOMAIN-CONTAINING PROTEIN"/>
    <property type="match status" value="1"/>
</dbReference>
<dbReference type="Gene3D" id="1.10.490.160">
    <property type="match status" value="1"/>
</dbReference>
<dbReference type="Pfam" id="PF02026">
    <property type="entry name" value="RyR"/>
    <property type="match status" value="1"/>
</dbReference>
<dbReference type="InterPro" id="IPR003032">
    <property type="entry name" value="Ryanodine_rcpt"/>
</dbReference>
<sequence>MKLRKNYQLTSGYKPAPMDLSFIKLTPSQEAMVDKLAENAHIAWAWDRIRQGWTCGIQQDVKNRRNPRLVPYTLLDDRTKKSNKDSLCEVVCMLLGFVYSLEAPNQDHGQFAVSYGRSGKQLKRCHNSQPGMLPDSWSQMVKSLNVSSSVNQASRLIDGSEPSWQSSSSQGKVEIP</sequence>
<feature type="compositionally biased region" description="Low complexity" evidence="1">
    <location>
        <begin position="160"/>
        <end position="169"/>
    </location>
</feature>
<accession>A0ABM5CH19</accession>
<keyword evidence="3" id="KW-1185">Reference proteome</keyword>
<feature type="domain" description="Ryanodine receptor Ryr" evidence="2">
    <location>
        <begin position="13"/>
        <end position="102"/>
    </location>
</feature>
<evidence type="ECO:0000313" key="4">
    <source>
        <dbReference type="RefSeq" id="XP_072807948.1"/>
    </source>
</evidence>
<protein>
    <submittedName>
        <fullName evidence="4">Ryanodine receptor 2-like isoform X2</fullName>
    </submittedName>
</protein>
<evidence type="ECO:0000259" key="2">
    <source>
        <dbReference type="Pfam" id="PF02026"/>
    </source>
</evidence>
<feature type="region of interest" description="Disordered" evidence="1">
    <location>
        <begin position="157"/>
        <end position="176"/>
    </location>
</feature>
<evidence type="ECO:0000256" key="1">
    <source>
        <dbReference type="SAM" id="MobiDB-lite"/>
    </source>
</evidence>
<dbReference type="GeneID" id="107035089"/>
<dbReference type="Proteomes" id="UP001652581">
    <property type="component" value="Chromosome 29"/>
</dbReference>
<reference evidence="4" key="1">
    <citation type="submission" date="2025-08" db="UniProtKB">
        <authorList>
            <consortium name="RefSeq"/>
        </authorList>
    </citation>
    <scope>IDENTIFICATION</scope>
</reference>
<organism evidence="3 4">
    <name type="scientific">Vicugna pacos</name>
    <name type="common">Alpaca</name>
    <name type="synonym">Lama pacos</name>
    <dbReference type="NCBI Taxonomy" id="30538"/>
    <lineage>
        <taxon>Eukaryota</taxon>
        <taxon>Metazoa</taxon>
        <taxon>Chordata</taxon>
        <taxon>Craniata</taxon>
        <taxon>Vertebrata</taxon>
        <taxon>Euteleostomi</taxon>
        <taxon>Mammalia</taxon>
        <taxon>Eutheria</taxon>
        <taxon>Laurasiatheria</taxon>
        <taxon>Artiodactyla</taxon>
        <taxon>Tylopoda</taxon>
        <taxon>Camelidae</taxon>
        <taxon>Vicugna</taxon>
    </lineage>
</organism>
<name>A0ABM5CH19_VICPA</name>
<dbReference type="InterPro" id="IPR015925">
    <property type="entry name" value="Ryanodine_IP3_receptor"/>
</dbReference>
<dbReference type="RefSeq" id="XP_072807948.1">
    <property type="nucleotide sequence ID" value="XM_072951847.1"/>
</dbReference>
<evidence type="ECO:0000313" key="3">
    <source>
        <dbReference type="Proteomes" id="UP001652581"/>
    </source>
</evidence>
<dbReference type="PANTHER" id="PTHR46399:SF7">
    <property type="entry name" value="RYANODINE RECEPTOR 2"/>
    <property type="match status" value="1"/>
</dbReference>
<gene>
    <name evidence="4" type="primary">LOC107035089</name>
</gene>